<keyword evidence="2" id="KW-1185">Reference proteome</keyword>
<name>A0A6I4IS04_9FLAO</name>
<organism evidence="1 2">
    <name type="scientific">Flavobacterium profundi</name>
    <dbReference type="NCBI Taxonomy" id="1774945"/>
    <lineage>
        <taxon>Bacteria</taxon>
        <taxon>Pseudomonadati</taxon>
        <taxon>Bacteroidota</taxon>
        <taxon>Flavobacteriia</taxon>
        <taxon>Flavobacteriales</taxon>
        <taxon>Flavobacteriaceae</taxon>
        <taxon>Flavobacterium</taxon>
    </lineage>
</organism>
<evidence type="ECO:0000313" key="1">
    <source>
        <dbReference type="EMBL" id="MVO08786.1"/>
    </source>
</evidence>
<comment type="caution">
    <text evidence="1">The sequence shown here is derived from an EMBL/GenBank/DDBJ whole genome shotgun (WGS) entry which is preliminary data.</text>
</comment>
<dbReference type="RefSeq" id="WP_140997178.1">
    <property type="nucleotide sequence ID" value="NZ_VDCZ01000003.1"/>
</dbReference>
<evidence type="ECO:0000313" key="2">
    <source>
        <dbReference type="Proteomes" id="UP000431264"/>
    </source>
</evidence>
<sequence length="255" mass="29894">MFNNNVIEISDKLCLNFINIESYSNDFIDLIEKEIALIRNGDLSKDDIVYVKKAIKKWFIKKGKDERPKIGYVAEFICHLYLRSKDYKQYFLFKNLEENGPKKGFDGLYLKDETLWLVESKSTSKYKTKHTSKIKAAYKDIKKKIESNDIKDSDPWENAKNHLENGNVRKNEKLSKLITQLSKDFMDNVSHKIDEFNIIPSSTIFMGDNFENINDSLKDELKNLCKDYGANKLNIICINKKSIDEFIKFIDIEKE</sequence>
<accession>A0A6I4IS04</accession>
<dbReference type="AlphaFoldDB" id="A0A6I4IS04"/>
<protein>
    <recommendedName>
        <fullName evidence="3">Anti-bacteriophage protein A/HamA C-terminal domain-containing protein</fullName>
    </recommendedName>
</protein>
<evidence type="ECO:0008006" key="3">
    <source>
        <dbReference type="Google" id="ProtNLM"/>
    </source>
</evidence>
<dbReference type="EMBL" id="WQLW01000003">
    <property type="protein sequence ID" value="MVO08786.1"/>
    <property type="molecule type" value="Genomic_DNA"/>
</dbReference>
<dbReference type="Proteomes" id="UP000431264">
    <property type="component" value="Unassembled WGS sequence"/>
</dbReference>
<reference evidence="2" key="1">
    <citation type="submission" date="2019-05" db="EMBL/GenBank/DDBJ databases">
        <title>Flavobacterium profundi sp. nov., isolated from a deep-sea seamount.</title>
        <authorList>
            <person name="Zhang D.-C."/>
        </authorList>
    </citation>
    <scope>NUCLEOTIDE SEQUENCE [LARGE SCALE GENOMIC DNA]</scope>
    <source>
        <strain evidence="2">TP390</strain>
    </source>
</reference>
<dbReference type="OrthoDB" id="5115021at2"/>
<proteinExistence type="predicted"/>
<gene>
    <name evidence="1" type="ORF">GOQ30_06370</name>
</gene>